<evidence type="ECO:0000313" key="4">
    <source>
        <dbReference type="Proteomes" id="UP001597036"/>
    </source>
</evidence>
<dbReference type="InterPro" id="IPR001482">
    <property type="entry name" value="T2SS/T4SS_dom"/>
</dbReference>
<gene>
    <name evidence="3" type="ORF">ACFQY8_01145</name>
</gene>
<protein>
    <submittedName>
        <fullName evidence="3">CpaF family protein</fullName>
    </submittedName>
</protein>
<organism evidence="3 4">
    <name type="scientific">Alloscardovia venturai</name>
    <dbReference type="NCBI Taxonomy" id="1769421"/>
    <lineage>
        <taxon>Bacteria</taxon>
        <taxon>Bacillati</taxon>
        <taxon>Actinomycetota</taxon>
        <taxon>Actinomycetes</taxon>
        <taxon>Bifidobacteriales</taxon>
        <taxon>Bifidobacteriaceae</taxon>
        <taxon>Alloscardovia</taxon>
    </lineage>
</organism>
<evidence type="ECO:0000259" key="2">
    <source>
        <dbReference type="Pfam" id="PF00437"/>
    </source>
</evidence>
<sequence length="376" mass="40709">MTTMLGPLSSLANKPGVTDIAVTSDGRVWADSGDGMHEDHLECGTLMPHDVRDFAVQLCASLGKRLDDAQPITDAVTSDGIRVHAVLAPIVPQGASLSIRLPDKRLNTLHDLVSARMIPPRWEKFVEQLVLARKSILVCGGTGAGKTTLVRAMLGIIPENERVILVEETRELATSLHANGESLTVRDANVEGAGQITLSDLVKATVRMRPDRIVLGECRGEEVADLLRALNSGHRGSFTTLHADSIERVPARLCALGLLAHIDVAATAMLAAHALDIVIHVVRDKNGRHISSIGRLETDLHGALIGVPLASWDGVNEPRQSVEFERLKEQLSTSLESSCLVSTAHDTELQTDREHVDDYRAEMLESDATIEFSKIL</sequence>
<dbReference type="Gene3D" id="3.40.50.300">
    <property type="entry name" value="P-loop containing nucleotide triphosphate hydrolases"/>
    <property type="match status" value="1"/>
</dbReference>
<dbReference type="Proteomes" id="UP001597036">
    <property type="component" value="Unassembled WGS sequence"/>
</dbReference>
<evidence type="ECO:0000256" key="1">
    <source>
        <dbReference type="ARBA" id="ARBA00006611"/>
    </source>
</evidence>
<dbReference type="InterPro" id="IPR027417">
    <property type="entry name" value="P-loop_NTPase"/>
</dbReference>
<reference evidence="4" key="1">
    <citation type="journal article" date="2019" name="Int. J. Syst. Evol. Microbiol.">
        <title>The Global Catalogue of Microorganisms (GCM) 10K type strain sequencing project: providing services to taxonomists for standard genome sequencing and annotation.</title>
        <authorList>
            <consortium name="The Broad Institute Genomics Platform"/>
            <consortium name="The Broad Institute Genome Sequencing Center for Infectious Disease"/>
            <person name="Wu L."/>
            <person name="Ma J."/>
        </authorList>
    </citation>
    <scope>NUCLEOTIDE SEQUENCE [LARGE SCALE GENOMIC DNA]</scope>
    <source>
        <strain evidence="4">CCM 8604</strain>
    </source>
</reference>
<dbReference type="PANTHER" id="PTHR30486">
    <property type="entry name" value="TWITCHING MOTILITY PROTEIN PILT"/>
    <property type="match status" value="1"/>
</dbReference>
<accession>A0ABW2Y2U7</accession>
<dbReference type="Gene3D" id="3.30.450.90">
    <property type="match status" value="1"/>
</dbReference>
<evidence type="ECO:0000313" key="3">
    <source>
        <dbReference type="EMBL" id="MFD0704360.1"/>
    </source>
</evidence>
<name>A0ABW2Y2U7_9BIFI</name>
<dbReference type="PANTHER" id="PTHR30486:SF6">
    <property type="entry name" value="TYPE IV PILUS RETRACTATION ATPASE PILT"/>
    <property type="match status" value="1"/>
</dbReference>
<feature type="domain" description="Bacterial type II secretion system protein E" evidence="2">
    <location>
        <begin position="65"/>
        <end position="283"/>
    </location>
</feature>
<dbReference type="Pfam" id="PF00437">
    <property type="entry name" value="T2SSE"/>
    <property type="match status" value="1"/>
</dbReference>
<dbReference type="EMBL" id="JBHTHQ010000010">
    <property type="protein sequence ID" value="MFD0704360.1"/>
    <property type="molecule type" value="Genomic_DNA"/>
</dbReference>
<dbReference type="CDD" id="cd01130">
    <property type="entry name" value="VirB11-like_ATPase"/>
    <property type="match status" value="1"/>
</dbReference>
<comment type="caution">
    <text evidence="3">The sequence shown here is derived from an EMBL/GenBank/DDBJ whole genome shotgun (WGS) entry which is preliminary data.</text>
</comment>
<proteinExistence type="inferred from homology"/>
<dbReference type="SUPFAM" id="SSF52540">
    <property type="entry name" value="P-loop containing nucleoside triphosphate hydrolases"/>
    <property type="match status" value="1"/>
</dbReference>
<keyword evidence="4" id="KW-1185">Reference proteome</keyword>
<comment type="similarity">
    <text evidence="1">Belongs to the GSP E family.</text>
</comment>
<dbReference type="RefSeq" id="WP_377937800.1">
    <property type="nucleotide sequence ID" value="NZ_JBHTHQ010000010.1"/>
</dbReference>
<dbReference type="InterPro" id="IPR050921">
    <property type="entry name" value="T4SS_GSP_E_ATPase"/>
</dbReference>